<dbReference type="AlphaFoldDB" id="A0A0F0M3M0"/>
<dbReference type="EMBL" id="JYIY01000039">
    <property type="protein sequence ID" value="KJL44195.1"/>
    <property type="molecule type" value="Genomic_DNA"/>
</dbReference>
<dbReference type="InterPro" id="IPR015996">
    <property type="entry name" value="UCP028451"/>
</dbReference>
<proteinExistence type="predicted"/>
<protein>
    <recommendedName>
        <fullName evidence="3">TIGR02453 family protein</fullName>
    </recommendedName>
</protein>
<reference evidence="1 2" key="1">
    <citation type="submission" date="2015-02" db="EMBL/GenBank/DDBJ databases">
        <title>Draft genome sequences of ten Microbacterium spp. with emphasis on heavy metal contaminated environments.</title>
        <authorList>
            <person name="Corretto E."/>
        </authorList>
    </citation>
    <scope>NUCLEOTIDE SEQUENCE [LARGE SCALE GENOMIC DNA]</scope>
    <source>
        <strain evidence="1 2">DSM 18659</strain>
    </source>
</reference>
<dbReference type="Proteomes" id="UP000033451">
    <property type="component" value="Unassembled WGS sequence"/>
</dbReference>
<gene>
    <name evidence="1" type="ORF">RR49_00171</name>
</gene>
<keyword evidence="2" id="KW-1185">Reference proteome</keyword>
<dbReference type="STRING" id="400772.RR49_00171"/>
<accession>A0A0F0M3M0</accession>
<evidence type="ECO:0008006" key="3">
    <source>
        <dbReference type="Google" id="ProtNLM"/>
    </source>
</evidence>
<dbReference type="OrthoDB" id="9794241at2"/>
<dbReference type="NCBIfam" id="TIGR02453">
    <property type="entry name" value="TIGR02453 family protein"/>
    <property type="match status" value="1"/>
</dbReference>
<dbReference type="PIRSF" id="PIRSF028451">
    <property type="entry name" value="UCP028451"/>
    <property type="match status" value="1"/>
</dbReference>
<dbReference type="PANTHER" id="PTHR36452:SF1">
    <property type="entry name" value="DUF2461 DOMAIN-CONTAINING PROTEIN"/>
    <property type="match status" value="1"/>
</dbReference>
<name>A0A0F0M3M0_9MICO</name>
<dbReference type="PATRIC" id="fig|400772.4.peg.194"/>
<evidence type="ECO:0000313" key="2">
    <source>
        <dbReference type="Proteomes" id="UP000033451"/>
    </source>
</evidence>
<dbReference type="PANTHER" id="PTHR36452">
    <property type="entry name" value="CHROMOSOME 12, WHOLE GENOME SHOTGUN SEQUENCE"/>
    <property type="match status" value="1"/>
</dbReference>
<comment type="caution">
    <text evidence="1">The sequence shown here is derived from an EMBL/GenBank/DDBJ whole genome shotgun (WGS) entry which is preliminary data.</text>
</comment>
<dbReference type="Pfam" id="PF09365">
    <property type="entry name" value="DUF2461"/>
    <property type="match status" value="1"/>
</dbReference>
<dbReference type="InterPro" id="IPR012808">
    <property type="entry name" value="CHP02453"/>
</dbReference>
<sequence>MSFTGLNPDAIAFFGELAENNTREWWLANKHRYDENVRTPFELLAGELEPEFGGLKIFRPYRDVRFSADKTPYKTHIGMVSSTPPVAFYLQLSAEGLLVGGGVYDVPPPALARFREVVADEASFARLEPVLAGLTDAGFTLMTDDALRTAPRGYPVDHPRIDLLRLKHLAVGLREPVEDWWFTPVAYDEISSHWRAVAPWLTWLAENLGDDLVRVRAR</sequence>
<evidence type="ECO:0000313" key="1">
    <source>
        <dbReference type="EMBL" id="KJL44195.1"/>
    </source>
</evidence>
<organism evidence="1 2">
    <name type="scientific">Microbacterium ginsengisoli</name>
    <dbReference type="NCBI Taxonomy" id="400772"/>
    <lineage>
        <taxon>Bacteria</taxon>
        <taxon>Bacillati</taxon>
        <taxon>Actinomycetota</taxon>
        <taxon>Actinomycetes</taxon>
        <taxon>Micrococcales</taxon>
        <taxon>Microbacteriaceae</taxon>
        <taxon>Microbacterium</taxon>
    </lineage>
</organism>